<dbReference type="OrthoDB" id="4332443at2"/>
<accession>A0A3G2J9N8</accession>
<name>A0A3G2J9N8_9ACTN</name>
<feature type="compositionally biased region" description="Low complexity" evidence="1">
    <location>
        <begin position="65"/>
        <end position="88"/>
    </location>
</feature>
<evidence type="ECO:0000256" key="1">
    <source>
        <dbReference type="SAM" id="MobiDB-lite"/>
    </source>
</evidence>
<proteinExistence type="predicted"/>
<feature type="compositionally biased region" description="Basic and acidic residues" evidence="1">
    <location>
        <begin position="44"/>
        <end position="55"/>
    </location>
</feature>
<protein>
    <submittedName>
        <fullName evidence="2">Uncharacterized protein</fullName>
    </submittedName>
</protein>
<feature type="region of interest" description="Disordered" evidence="1">
    <location>
        <begin position="42"/>
        <end position="105"/>
    </location>
</feature>
<evidence type="ECO:0000313" key="3">
    <source>
        <dbReference type="Proteomes" id="UP000268329"/>
    </source>
</evidence>
<dbReference type="EMBL" id="CP033073">
    <property type="protein sequence ID" value="AYN38998.1"/>
    <property type="molecule type" value="Genomic_DNA"/>
</dbReference>
<gene>
    <name evidence="2" type="ORF">D9753_08810</name>
</gene>
<keyword evidence="3" id="KW-1185">Reference proteome</keyword>
<dbReference type="KEGG" id="sdd:D9753_08810"/>
<dbReference type="AlphaFoldDB" id="A0A3G2J9N8"/>
<organism evidence="2 3">
    <name type="scientific">Streptomyces dangxiongensis</name>
    <dbReference type="NCBI Taxonomy" id="1442032"/>
    <lineage>
        <taxon>Bacteria</taxon>
        <taxon>Bacillati</taxon>
        <taxon>Actinomycetota</taxon>
        <taxon>Actinomycetes</taxon>
        <taxon>Kitasatosporales</taxon>
        <taxon>Streptomycetaceae</taxon>
        <taxon>Streptomyces</taxon>
    </lineage>
</organism>
<reference evidence="2 3" key="1">
    <citation type="submission" date="2018-10" db="EMBL/GenBank/DDBJ databases">
        <title>The genome of Streptomyces dangxiongensis Z022.</title>
        <authorList>
            <person name="Zhang B."/>
        </authorList>
    </citation>
    <scope>NUCLEOTIDE SEQUENCE [LARGE SCALE GENOMIC DNA]</scope>
    <source>
        <strain evidence="2 3">Z022</strain>
    </source>
</reference>
<dbReference type="Proteomes" id="UP000268329">
    <property type="component" value="Chromosome"/>
</dbReference>
<sequence length="105" mass="11355">MASILTPRVAAASRSGYSAPPDRLDHMAYAIGHCLYSRRTPVGHRQEATKDDNRASFRRKRRAARYGPAAPRRMRVPARACAPAARTPLPGSGSDTATVKGPGRE</sequence>
<evidence type="ECO:0000313" key="2">
    <source>
        <dbReference type="EMBL" id="AYN38998.1"/>
    </source>
</evidence>